<protein>
    <submittedName>
        <fullName evidence="1">Glyoxalase I</fullName>
    </submittedName>
</protein>
<comment type="caution">
    <text evidence="1">The sequence shown here is derived from an EMBL/GenBank/DDBJ whole genome shotgun (WGS) entry which is preliminary data.</text>
</comment>
<evidence type="ECO:0000313" key="1">
    <source>
        <dbReference type="EMBL" id="KAI0058125.1"/>
    </source>
</evidence>
<evidence type="ECO:0000313" key="2">
    <source>
        <dbReference type="Proteomes" id="UP000814140"/>
    </source>
</evidence>
<organism evidence="1 2">
    <name type="scientific">Artomyces pyxidatus</name>
    <dbReference type="NCBI Taxonomy" id="48021"/>
    <lineage>
        <taxon>Eukaryota</taxon>
        <taxon>Fungi</taxon>
        <taxon>Dikarya</taxon>
        <taxon>Basidiomycota</taxon>
        <taxon>Agaricomycotina</taxon>
        <taxon>Agaricomycetes</taxon>
        <taxon>Russulales</taxon>
        <taxon>Auriscalpiaceae</taxon>
        <taxon>Artomyces</taxon>
    </lineage>
</organism>
<gene>
    <name evidence="1" type="ORF">BV25DRAFT_1919653</name>
</gene>
<reference evidence="1" key="2">
    <citation type="journal article" date="2022" name="New Phytol.">
        <title>Evolutionary transition to the ectomycorrhizal habit in the genomes of a hyperdiverse lineage of mushroom-forming fungi.</title>
        <authorList>
            <person name="Looney B."/>
            <person name="Miyauchi S."/>
            <person name="Morin E."/>
            <person name="Drula E."/>
            <person name="Courty P.E."/>
            <person name="Kohler A."/>
            <person name="Kuo A."/>
            <person name="LaButti K."/>
            <person name="Pangilinan J."/>
            <person name="Lipzen A."/>
            <person name="Riley R."/>
            <person name="Andreopoulos W."/>
            <person name="He G."/>
            <person name="Johnson J."/>
            <person name="Nolan M."/>
            <person name="Tritt A."/>
            <person name="Barry K.W."/>
            <person name="Grigoriev I.V."/>
            <person name="Nagy L.G."/>
            <person name="Hibbett D."/>
            <person name="Henrissat B."/>
            <person name="Matheny P.B."/>
            <person name="Labbe J."/>
            <person name="Martin F.M."/>
        </authorList>
    </citation>
    <scope>NUCLEOTIDE SEQUENCE</scope>
    <source>
        <strain evidence="1">HHB10654</strain>
    </source>
</reference>
<sequence>MPRTDDTASFKAHRTPVQSHHASGQRSQVSLQFYTEIIGMDLIEEQNHGDYTLYFLTFDRSDGKLSPAERKAERLNREGILELTHNHGTESLESTPYHSGNSEPRGFGHIAITVADVEAACARFEKLGVSFKKRLTDGKMKDIAFILDPDGYWIEVLQDTIVRN</sequence>
<accession>A0ACB8SQ84</accession>
<keyword evidence="2" id="KW-1185">Reference proteome</keyword>
<name>A0ACB8SQ84_9AGAM</name>
<dbReference type="EMBL" id="MU277239">
    <property type="protein sequence ID" value="KAI0058125.1"/>
    <property type="molecule type" value="Genomic_DNA"/>
</dbReference>
<reference evidence="1" key="1">
    <citation type="submission" date="2021-03" db="EMBL/GenBank/DDBJ databases">
        <authorList>
            <consortium name="DOE Joint Genome Institute"/>
            <person name="Ahrendt S."/>
            <person name="Looney B.P."/>
            <person name="Miyauchi S."/>
            <person name="Morin E."/>
            <person name="Drula E."/>
            <person name="Courty P.E."/>
            <person name="Chicoki N."/>
            <person name="Fauchery L."/>
            <person name="Kohler A."/>
            <person name="Kuo A."/>
            <person name="Labutti K."/>
            <person name="Pangilinan J."/>
            <person name="Lipzen A."/>
            <person name="Riley R."/>
            <person name="Andreopoulos W."/>
            <person name="He G."/>
            <person name="Johnson J."/>
            <person name="Barry K.W."/>
            <person name="Grigoriev I.V."/>
            <person name="Nagy L."/>
            <person name="Hibbett D."/>
            <person name="Henrissat B."/>
            <person name="Matheny P.B."/>
            <person name="Labbe J."/>
            <person name="Martin F."/>
        </authorList>
    </citation>
    <scope>NUCLEOTIDE SEQUENCE</scope>
    <source>
        <strain evidence="1">HHB10654</strain>
    </source>
</reference>
<dbReference type="Proteomes" id="UP000814140">
    <property type="component" value="Unassembled WGS sequence"/>
</dbReference>
<proteinExistence type="predicted"/>